<dbReference type="Pfam" id="PF01476">
    <property type="entry name" value="LysM"/>
    <property type="match status" value="1"/>
</dbReference>
<feature type="domain" description="LysM" evidence="2">
    <location>
        <begin position="52"/>
        <end position="102"/>
    </location>
</feature>
<name>A0A4V2UUL9_9FIRM</name>
<sequence>MYNKTSKRKYVVIDKFRFFVFLFSLIVLSIYIILIFSSNTKAYSSIYDEKYIEVEVKYGDTLWDIAKKHMPDDYDIRKMVYELREFNNMKDVNIYPGDVIKIPNRYN</sequence>
<proteinExistence type="predicted"/>
<dbReference type="SUPFAM" id="SSF54106">
    <property type="entry name" value="LysM domain"/>
    <property type="match status" value="1"/>
</dbReference>
<organism evidence="3 4">
    <name type="scientific">Keratinibaculum paraultunense</name>
    <dbReference type="NCBI Taxonomy" id="1278232"/>
    <lineage>
        <taxon>Bacteria</taxon>
        <taxon>Bacillati</taxon>
        <taxon>Bacillota</taxon>
        <taxon>Tissierellia</taxon>
        <taxon>Tissierellales</taxon>
        <taxon>Tepidimicrobiaceae</taxon>
        <taxon>Keratinibaculum</taxon>
    </lineage>
</organism>
<evidence type="ECO:0000313" key="4">
    <source>
        <dbReference type="Proteomes" id="UP000294567"/>
    </source>
</evidence>
<dbReference type="RefSeq" id="WP_132026244.1">
    <property type="nucleotide sequence ID" value="NZ_CP068564.1"/>
</dbReference>
<keyword evidence="1" id="KW-1133">Transmembrane helix</keyword>
<dbReference type="OrthoDB" id="1716479at2"/>
<dbReference type="InterPro" id="IPR036779">
    <property type="entry name" value="LysM_dom_sf"/>
</dbReference>
<dbReference type="EMBL" id="SMAE01000002">
    <property type="protein sequence ID" value="TCS91404.1"/>
    <property type="molecule type" value="Genomic_DNA"/>
</dbReference>
<evidence type="ECO:0000259" key="2">
    <source>
        <dbReference type="PROSITE" id="PS51782"/>
    </source>
</evidence>
<dbReference type="Gene3D" id="3.10.350.10">
    <property type="entry name" value="LysM domain"/>
    <property type="match status" value="1"/>
</dbReference>
<dbReference type="AlphaFoldDB" id="A0A4V2UUL9"/>
<keyword evidence="1" id="KW-0812">Transmembrane</keyword>
<accession>A0A4V2UUL9</accession>
<dbReference type="Proteomes" id="UP000294567">
    <property type="component" value="Unassembled WGS sequence"/>
</dbReference>
<dbReference type="InterPro" id="IPR018392">
    <property type="entry name" value="LysM"/>
</dbReference>
<dbReference type="CDD" id="cd00118">
    <property type="entry name" value="LysM"/>
    <property type="match status" value="1"/>
</dbReference>
<evidence type="ECO:0000256" key="1">
    <source>
        <dbReference type="SAM" id="Phobius"/>
    </source>
</evidence>
<comment type="caution">
    <text evidence="3">The sequence shown here is derived from an EMBL/GenBank/DDBJ whole genome shotgun (WGS) entry which is preliminary data.</text>
</comment>
<dbReference type="PROSITE" id="PS51782">
    <property type="entry name" value="LYSM"/>
    <property type="match status" value="1"/>
</dbReference>
<dbReference type="SMART" id="SM00257">
    <property type="entry name" value="LysM"/>
    <property type="match status" value="1"/>
</dbReference>
<keyword evidence="1" id="KW-0472">Membrane</keyword>
<gene>
    <name evidence="3" type="ORF">EDD65_102339</name>
</gene>
<keyword evidence="4" id="KW-1185">Reference proteome</keyword>
<protein>
    <submittedName>
        <fullName evidence="3">LysM domain-containing protein</fullName>
    </submittedName>
</protein>
<evidence type="ECO:0000313" key="3">
    <source>
        <dbReference type="EMBL" id="TCS91404.1"/>
    </source>
</evidence>
<feature type="transmembrane region" description="Helical" evidence="1">
    <location>
        <begin position="16"/>
        <end position="36"/>
    </location>
</feature>
<reference evidence="3 4" key="1">
    <citation type="submission" date="2019-03" db="EMBL/GenBank/DDBJ databases">
        <title>Genomic Encyclopedia of Type Strains, Phase IV (KMG-IV): sequencing the most valuable type-strain genomes for metagenomic binning, comparative biology and taxonomic classification.</title>
        <authorList>
            <person name="Goeker M."/>
        </authorList>
    </citation>
    <scope>NUCLEOTIDE SEQUENCE [LARGE SCALE GENOMIC DNA]</scope>
    <source>
        <strain evidence="3 4">DSM 26752</strain>
    </source>
</reference>